<sequence>MGTSGGLLVAVIAGCLHLWFQDPGAQPGGKGARKLVIAYIDALADGDMDEACHLMHPRVTASMDRADGGCPGAMRAQVGDRLSGKERGRVADIDVGPARVEGRIARVEVHSGADGAKKSTVVVERVGDRWRVLED</sequence>
<reference evidence="2" key="1">
    <citation type="journal article" date="2019" name="Int. J. Syst. Evol. Microbiol.">
        <title>The Global Catalogue of Microorganisms (GCM) 10K type strain sequencing project: providing services to taxonomists for standard genome sequencing and annotation.</title>
        <authorList>
            <consortium name="The Broad Institute Genomics Platform"/>
            <consortium name="The Broad Institute Genome Sequencing Center for Infectious Disease"/>
            <person name="Wu L."/>
            <person name="Ma J."/>
        </authorList>
    </citation>
    <scope>NUCLEOTIDE SEQUENCE [LARGE SCALE GENOMIC DNA]</scope>
    <source>
        <strain evidence="2">JCM 4565</strain>
    </source>
</reference>
<evidence type="ECO:0000313" key="1">
    <source>
        <dbReference type="EMBL" id="GAA0370395.1"/>
    </source>
</evidence>
<protein>
    <recommendedName>
        <fullName evidence="3">Nuclear transport factor 2 family protein</fullName>
    </recommendedName>
</protein>
<evidence type="ECO:0008006" key="3">
    <source>
        <dbReference type="Google" id="ProtNLM"/>
    </source>
</evidence>
<gene>
    <name evidence="1" type="ORF">GCM10010319_55500</name>
</gene>
<evidence type="ECO:0000313" key="2">
    <source>
        <dbReference type="Proteomes" id="UP001500063"/>
    </source>
</evidence>
<accession>A0ABP3HIC8</accession>
<dbReference type="InterPro" id="IPR032710">
    <property type="entry name" value="NTF2-like_dom_sf"/>
</dbReference>
<dbReference type="EMBL" id="BAAABW010000026">
    <property type="protein sequence ID" value="GAA0370395.1"/>
    <property type="molecule type" value="Genomic_DNA"/>
</dbReference>
<name>A0ABP3HIC8_9ACTN</name>
<organism evidence="1 2">
    <name type="scientific">Streptomyces blastmyceticus</name>
    <dbReference type="NCBI Taxonomy" id="68180"/>
    <lineage>
        <taxon>Bacteria</taxon>
        <taxon>Bacillati</taxon>
        <taxon>Actinomycetota</taxon>
        <taxon>Actinomycetes</taxon>
        <taxon>Kitasatosporales</taxon>
        <taxon>Streptomycetaceae</taxon>
        <taxon>Streptomyces</taxon>
    </lineage>
</organism>
<dbReference type="Proteomes" id="UP001500063">
    <property type="component" value="Unassembled WGS sequence"/>
</dbReference>
<comment type="caution">
    <text evidence="1">The sequence shown here is derived from an EMBL/GenBank/DDBJ whole genome shotgun (WGS) entry which is preliminary data.</text>
</comment>
<dbReference type="SUPFAM" id="SSF54427">
    <property type="entry name" value="NTF2-like"/>
    <property type="match status" value="1"/>
</dbReference>
<proteinExistence type="predicted"/>
<keyword evidence="2" id="KW-1185">Reference proteome</keyword>